<dbReference type="CDD" id="cd02219">
    <property type="entry name" value="cupin_YjlB-like"/>
    <property type="match status" value="1"/>
</dbReference>
<gene>
    <name evidence="2" type="ORF">Z518_05104</name>
</gene>
<keyword evidence="3" id="KW-1185">Reference proteome</keyword>
<dbReference type="GeneID" id="25293175"/>
<dbReference type="InterPro" id="IPR014710">
    <property type="entry name" value="RmlC-like_jellyroll"/>
</dbReference>
<dbReference type="RefSeq" id="XP_013274263.1">
    <property type="nucleotide sequence ID" value="XM_013418809.1"/>
</dbReference>
<dbReference type="HOGENOM" id="CLU_084522_1_0_1"/>
<dbReference type="AlphaFoldDB" id="A0A0D2FXV7"/>
<dbReference type="Proteomes" id="UP000053617">
    <property type="component" value="Unassembled WGS sequence"/>
</dbReference>
<dbReference type="InterPro" id="IPR006045">
    <property type="entry name" value="Cupin_1"/>
</dbReference>
<dbReference type="VEuPathDB" id="FungiDB:Z518_05104"/>
<proteinExistence type="predicted"/>
<dbReference type="EMBL" id="KN847477">
    <property type="protein sequence ID" value="KIX07127.1"/>
    <property type="molecule type" value="Genomic_DNA"/>
</dbReference>
<dbReference type="OrthoDB" id="2446447at2759"/>
<dbReference type="Gene3D" id="2.60.120.10">
    <property type="entry name" value="Jelly Rolls"/>
    <property type="match status" value="1"/>
</dbReference>
<feature type="domain" description="Cupin type-1" evidence="1">
    <location>
        <begin position="61"/>
        <end position="111"/>
    </location>
</feature>
<evidence type="ECO:0000313" key="2">
    <source>
        <dbReference type="EMBL" id="KIX07127.1"/>
    </source>
</evidence>
<dbReference type="InterPro" id="IPR011051">
    <property type="entry name" value="RmlC_Cupin_sf"/>
</dbReference>
<accession>A0A0D2FXV7</accession>
<dbReference type="Pfam" id="PF00190">
    <property type="entry name" value="Cupin_1"/>
    <property type="match status" value="1"/>
</dbReference>
<dbReference type="SUPFAM" id="SSF51182">
    <property type="entry name" value="RmlC-like cupins"/>
    <property type="match status" value="1"/>
</dbReference>
<dbReference type="PANTHER" id="PTHR36448:SF2">
    <property type="entry name" value="CUPIN TYPE-1 DOMAIN-CONTAINING PROTEIN"/>
    <property type="match status" value="1"/>
</dbReference>
<name>A0A0D2FXV7_9EURO</name>
<sequence>MVCEPETYYLKPNKHAPNNDMPVLIYRDCLPLPLSEDRTTGFLEAHAWVKKGVWGHIPRRHFHPNTHECYGVFQGSSTILVGCGTNDTDGGEQIDVQAGDVIVLPAGTGHCNLQSTPDYRYIGVYPEGAPKWRNELGEEAINLEEYQKEINGVDLPLQDPVNGADGPLLQLWAKPSD</sequence>
<organism evidence="2 3">
    <name type="scientific">Rhinocladiella mackenziei CBS 650.93</name>
    <dbReference type="NCBI Taxonomy" id="1442369"/>
    <lineage>
        <taxon>Eukaryota</taxon>
        <taxon>Fungi</taxon>
        <taxon>Dikarya</taxon>
        <taxon>Ascomycota</taxon>
        <taxon>Pezizomycotina</taxon>
        <taxon>Eurotiomycetes</taxon>
        <taxon>Chaetothyriomycetidae</taxon>
        <taxon>Chaetothyriales</taxon>
        <taxon>Herpotrichiellaceae</taxon>
        <taxon>Rhinocladiella</taxon>
    </lineage>
</organism>
<dbReference type="STRING" id="1442369.A0A0D2FXV7"/>
<reference evidence="2 3" key="1">
    <citation type="submission" date="2015-01" db="EMBL/GenBank/DDBJ databases">
        <title>The Genome Sequence of Rhinocladiella mackenzie CBS 650.93.</title>
        <authorList>
            <consortium name="The Broad Institute Genomics Platform"/>
            <person name="Cuomo C."/>
            <person name="de Hoog S."/>
            <person name="Gorbushina A."/>
            <person name="Stielow B."/>
            <person name="Teixiera M."/>
            <person name="Abouelleil A."/>
            <person name="Chapman S.B."/>
            <person name="Priest M."/>
            <person name="Young S.K."/>
            <person name="Wortman J."/>
            <person name="Nusbaum C."/>
            <person name="Birren B."/>
        </authorList>
    </citation>
    <scope>NUCLEOTIDE SEQUENCE [LARGE SCALE GENOMIC DNA]</scope>
    <source>
        <strain evidence="2 3">CBS 650.93</strain>
    </source>
</reference>
<evidence type="ECO:0000259" key="1">
    <source>
        <dbReference type="Pfam" id="PF00190"/>
    </source>
</evidence>
<protein>
    <recommendedName>
        <fullName evidence="1">Cupin type-1 domain-containing protein</fullName>
    </recommendedName>
</protein>
<dbReference type="PANTHER" id="PTHR36448">
    <property type="entry name" value="BLR7373 PROTEIN"/>
    <property type="match status" value="1"/>
</dbReference>
<evidence type="ECO:0000313" key="3">
    <source>
        <dbReference type="Proteomes" id="UP000053617"/>
    </source>
</evidence>
<dbReference type="InterPro" id="IPR047121">
    <property type="entry name" value="YjiB-like"/>
</dbReference>